<protein>
    <submittedName>
        <fullName evidence="1">Uncharacterized protein</fullName>
    </submittedName>
</protein>
<keyword evidence="2" id="KW-1185">Reference proteome</keyword>
<name>A0ABM5THK6_9ACTN</name>
<evidence type="ECO:0000313" key="2">
    <source>
        <dbReference type="Proteomes" id="UP000035366"/>
    </source>
</evidence>
<dbReference type="EMBL" id="CP011497">
    <property type="protein sequence ID" value="AKJ10428.1"/>
    <property type="molecule type" value="Genomic_DNA"/>
</dbReference>
<gene>
    <name evidence="1" type="ORF">ABB07_10470</name>
</gene>
<organism evidence="1 2">
    <name type="scientific">Streptomyces incarnatus</name>
    <dbReference type="NCBI Taxonomy" id="665007"/>
    <lineage>
        <taxon>Bacteria</taxon>
        <taxon>Bacillati</taxon>
        <taxon>Actinomycetota</taxon>
        <taxon>Actinomycetes</taxon>
        <taxon>Kitasatosporales</taxon>
        <taxon>Streptomycetaceae</taxon>
        <taxon>Streptomyces</taxon>
    </lineage>
</organism>
<proteinExistence type="predicted"/>
<dbReference type="Proteomes" id="UP000035366">
    <property type="component" value="Chromosome"/>
</dbReference>
<sequence>MHIEIRDFSPGGQSGDRPMVAFSSACGRAWAQWRGSEMPRVGAAVDVEIEIPDEIAQWAIVDGPAVVASDTPGSPVRIRGAVAAVGEDAVTAVRIGADIVLVEFTDPLNSMQPDQAHRPGVGDFIEITTPRIEIYPYSV</sequence>
<reference evidence="1 2" key="1">
    <citation type="journal article" date="2015" name="ISME J.">
        <title>Draft Genome Sequence of Streptomyces incarnatus NRRL8089, which Produces the Nucleoside Antibiotic Sinefungin.</title>
        <authorList>
            <person name="Oshima K."/>
            <person name="Hattori M."/>
            <person name="Shimizu H."/>
            <person name="Fukuda K."/>
            <person name="Nemoto M."/>
            <person name="Inagaki K."/>
            <person name="Tamura T."/>
        </authorList>
    </citation>
    <scope>NUCLEOTIDE SEQUENCE [LARGE SCALE GENOMIC DNA]</scope>
    <source>
        <strain evidence="1 2">NRRL 8089</strain>
    </source>
</reference>
<accession>A0ABM5THK6</accession>
<evidence type="ECO:0000313" key="1">
    <source>
        <dbReference type="EMBL" id="AKJ10428.1"/>
    </source>
</evidence>